<name>F6W7S9_CIOIN</name>
<feature type="transmembrane region" description="Helical" evidence="2">
    <location>
        <begin position="153"/>
        <end position="174"/>
    </location>
</feature>
<dbReference type="EMBL" id="EAAA01001423">
    <property type="status" value="NOT_ANNOTATED_CDS"/>
    <property type="molecule type" value="Genomic_DNA"/>
</dbReference>
<evidence type="ECO:0000256" key="2">
    <source>
        <dbReference type="SAM" id="Phobius"/>
    </source>
</evidence>
<dbReference type="KEGG" id="cin:100179168"/>
<dbReference type="OMA" id="EYRIDML"/>
<feature type="transmembrane region" description="Helical" evidence="2">
    <location>
        <begin position="119"/>
        <end position="141"/>
    </location>
</feature>
<dbReference type="GeneID" id="100179168"/>
<accession>F6W7S9</accession>
<proteinExistence type="predicted"/>
<feature type="region of interest" description="Disordered" evidence="1">
    <location>
        <begin position="1"/>
        <end position="76"/>
    </location>
</feature>
<feature type="compositionally biased region" description="Basic and acidic residues" evidence="1">
    <location>
        <begin position="61"/>
        <end position="76"/>
    </location>
</feature>
<reference evidence="3" key="3">
    <citation type="submission" date="2025-08" db="UniProtKB">
        <authorList>
            <consortium name="Ensembl"/>
        </authorList>
    </citation>
    <scope>IDENTIFICATION</scope>
</reference>
<keyword evidence="4" id="KW-1185">Reference proteome</keyword>
<keyword evidence="2" id="KW-1133">Transmembrane helix</keyword>
<sequence length="233" mass="25610">MSKSEKTPLLQTTSLSTDHKDTHTTATAGSTMSATTTTSAGTSQVETTTLISAAAPNKQASTEKKSSDEPKKKQAPVLHREVKITNPDEIDHMKLLLELRKRFQEKFLKWKKRTGVFKLANLIVTLLIISIQVAQVIVFQLPTHVLPTAQKTAIATILPSVTSAVLAIQLKLGWSEKSTKCKRAAAMYNKLASHAEYRIDMLECGGKFHDTTKIWNTALVSEASEIPSFLSAY</sequence>
<reference evidence="3" key="2">
    <citation type="journal article" date="2008" name="Genome Biol.">
        <title>Improved genome assembly and evidence-based global gene model set for the chordate Ciona intestinalis: new insight into intron and operon populations.</title>
        <authorList>
            <person name="Satou Y."/>
            <person name="Mineta K."/>
            <person name="Ogasawara M."/>
            <person name="Sasakura Y."/>
            <person name="Shoguchi E."/>
            <person name="Ueno K."/>
            <person name="Yamada L."/>
            <person name="Matsumoto J."/>
            <person name="Wasserscheid J."/>
            <person name="Dewar K."/>
            <person name="Wiley G.B."/>
            <person name="Macmil S.L."/>
            <person name="Roe B.A."/>
            <person name="Zeller R.W."/>
            <person name="Hastings K.E."/>
            <person name="Lemaire P."/>
            <person name="Lindquist E."/>
            <person name="Endo T."/>
            <person name="Hotta K."/>
            <person name="Inaba K."/>
        </authorList>
    </citation>
    <scope>NUCLEOTIDE SEQUENCE [LARGE SCALE GENOMIC DNA]</scope>
    <source>
        <strain evidence="3">wild type</strain>
    </source>
</reference>
<evidence type="ECO:0000256" key="1">
    <source>
        <dbReference type="SAM" id="MobiDB-lite"/>
    </source>
</evidence>
<keyword evidence="2" id="KW-0812">Transmembrane</keyword>
<keyword evidence="2" id="KW-0472">Membrane</keyword>
<dbReference type="Proteomes" id="UP000008144">
    <property type="component" value="Chromosome 2"/>
</dbReference>
<dbReference type="InParanoid" id="F6W7S9"/>
<reference evidence="3" key="4">
    <citation type="submission" date="2025-09" db="UniProtKB">
        <authorList>
            <consortium name="Ensembl"/>
        </authorList>
    </citation>
    <scope>IDENTIFICATION</scope>
</reference>
<accession>A0A1W2WJV0</accession>
<dbReference type="RefSeq" id="XP_002129841.3">
    <property type="nucleotide sequence ID" value="XM_002129805.5"/>
</dbReference>
<protein>
    <submittedName>
        <fullName evidence="3">Uncharacterized LOC100179168</fullName>
    </submittedName>
</protein>
<evidence type="ECO:0000313" key="4">
    <source>
        <dbReference type="Proteomes" id="UP000008144"/>
    </source>
</evidence>
<dbReference type="Ensembl" id="ENSCINT00000022237.2">
    <property type="protein sequence ID" value="ENSCINP00000021991.2"/>
    <property type="gene ID" value="ENSCING00000011534.2"/>
</dbReference>
<dbReference type="GeneTree" id="ENSGT00530000065153"/>
<gene>
    <name evidence="3" type="primary">LOC100179168</name>
</gene>
<evidence type="ECO:0000313" key="3">
    <source>
        <dbReference type="Ensembl" id="ENSCINP00000021991.2"/>
    </source>
</evidence>
<feature type="compositionally biased region" description="Polar residues" evidence="1">
    <location>
        <begin position="7"/>
        <end position="16"/>
    </location>
</feature>
<reference evidence="4" key="1">
    <citation type="journal article" date="2002" name="Science">
        <title>The draft genome of Ciona intestinalis: insights into chordate and vertebrate origins.</title>
        <authorList>
            <person name="Dehal P."/>
            <person name="Satou Y."/>
            <person name="Campbell R.K."/>
            <person name="Chapman J."/>
            <person name="Degnan B."/>
            <person name="De Tomaso A."/>
            <person name="Davidson B."/>
            <person name="Di Gregorio A."/>
            <person name="Gelpke M."/>
            <person name="Goodstein D.M."/>
            <person name="Harafuji N."/>
            <person name="Hastings K.E."/>
            <person name="Ho I."/>
            <person name="Hotta K."/>
            <person name="Huang W."/>
            <person name="Kawashima T."/>
            <person name="Lemaire P."/>
            <person name="Martinez D."/>
            <person name="Meinertzhagen I.A."/>
            <person name="Necula S."/>
            <person name="Nonaka M."/>
            <person name="Putnam N."/>
            <person name="Rash S."/>
            <person name="Saiga H."/>
            <person name="Satake M."/>
            <person name="Terry A."/>
            <person name="Yamada L."/>
            <person name="Wang H.G."/>
            <person name="Awazu S."/>
            <person name="Azumi K."/>
            <person name="Boore J."/>
            <person name="Branno M."/>
            <person name="Chin-Bow S."/>
            <person name="DeSantis R."/>
            <person name="Doyle S."/>
            <person name="Francino P."/>
            <person name="Keys D.N."/>
            <person name="Haga S."/>
            <person name="Hayashi H."/>
            <person name="Hino K."/>
            <person name="Imai K.S."/>
            <person name="Inaba K."/>
            <person name="Kano S."/>
            <person name="Kobayashi K."/>
            <person name="Kobayashi M."/>
            <person name="Lee B.I."/>
            <person name="Makabe K.W."/>
            <person name="Manohar C."/>
            <person name="Matassi G."/>
            <person name="Medina M."/>
            <person name="Mochizuki Y."/>
            <person name="Mount S."/>
            <person name="Morishita T."/>
            <person name="Miura S."/>
            <person name="Nakayama A."/>
            <person name="Nishizaka S."/>
            <person name="Nomoto H."/>
            <person name="Ohta F."/>
            <person name="Oishi K."/>
            <person name="Rigoutsos I."/>
            <person name="Sano M."/>
            <person name="Sasaki A."/>
            <person name="Sasakura Y."/>
            <person name="Shoguchi E."/>
            <person name="Shin-i T."/>
            <person name="Spagnuolo A."/>
            <person name="Stainier D."/>
            <person name="Suzuki M.M."/>
            <person name="Tassy O."/>
            <person name="Takatori N."/>
            <person name="Tokuoka M."/>
            <person name="Yagi K."/>
            <person name="Yoshizaki F."/>
            <person name="Wada S."/>
            <person name="Zhang C."/>
            <person name="Hyatt P.D."/>
            <person name="Larimer F."/>
            <person name="Detter C."/>
            <person name="Doggett N."/>
            <person name="Glavina T."/>
            <person name="Hawkins T."/>
            <person name="Richardson P."/>
            <person name="Lucas S."/>
            <person name="Kohara Y."/>
            <person name="Levine M."/>
            <person name="Satoh N."/>
            <person name="Rokhsar D.S."/>
        </authorList>
    </citation>
    <scope>NUCLEOTIDE SEQUENCE [LARGE SCALE GENOMIC DNA]</scope>
</reference>
<organism evidence="3 4">
    <name type="scientific">Ciona intestinalis</name>
    <name type="common">Transparent sea squirt</name>
    <name type="synonym">Ascidia intestinalis</name>
    <dbReference type="NCBI Taxonomy" id="7719"/>
    <lineage>
        <taxon>Eukaryota</taxon>
        <taxon>Metazoa</taxon>
        <taxon>Chordata</taxon>
        <taxon>Tunicata</taxon>
        <taxon>Ascidiacea</taxon>
        <taxon>Phlebobranchia</taxon>
        <taxon>Cionidae</taxon>
        <taxon>Ciona</taxon>
    </lineage>
</organism>
<feature type="compositionally biased region" description="Low complexity" evidence="1">
    <location>
        <begin position="24"/>
        <end position="49"/>
    </location>
</feature>
<dbReference type="HOGENOM" id="CLU_101409_0_0_1"/>
<dbReference type="AlphaFoldDB" id="F6W7S9"/>